<dbReference type="InParanoid" id="E4X4T3"/>
<evidence type="ECO:0000313" key="3">
    <source>
        <dbReference type="Proteomes" id="UP000001307"/>
    </source>
</evidence>
<evidence type="ECO:0000313" key="2">
    <source>
        <dbReference type="EMBL" id="CBY18301.1"/>
    </source>
</evidence>
<feature type="transmembrane region" description="Helical" evidence="1">
    <location>
        <begin position="332"/>
        <end position="353"/>
    </location>
</feature>
<reference evidence="2" key="1">
    <citation type="journal article" date="2010" name="Science">
        <title>Plasticity of animal genome architecture unmasked by rapid evolution of a pelagic tunicate.</title>
        <authorList>
            <person name="Denoeud F."/>
            <person name="Henriet S."/>
            <person name="Mungpakdee S."/>
            <person name="Aury J.M."/>
            <person name="Da Silva C."/>
            <person name="Brinkmann H."/>
            <person name="Mikhaleva J."/>
            <person name="Olsen L.C."/>
            <person name="Jubin C."/>
            <person name="Canestro C."/>
            <person name="Bouquet J.M."/>
            <person name="Danks G."/>
            <person name="Poulain J."/>
            <person name="Campsteijn C."/>
            <person name="Adamski M."/>
            <person name="Cross I."/>
            <person name="Yadetie F."/>
            <person name="Muffato M."/>
            <person name="Louis A."/>
            <person name="Butcher S."/>
            <person name="Tsagkogeorga G."/>
            <person name="Konrad A."/>
            <person name="Singh S."/>
            <person name="Jensen M.F."/>
            <person name="Cong E.H."/>
            <person name="Eikeseth-Otteraa H."/>
            <person name="Noel B."/>
            <person name="Anthouard V."/>
            <person name="Porcel B.M."/>
            <person name="Kachouri-Lafond R."/>
            <person name="Nishino A."/>
            <person name="Ugolini M."/>
            <person name="Chourrout P."/>
            <person name="Nishida H."/>
            <person name="Aasland R."/>
            <person name="Huzurbazar S."/>
            <person name="Westhof E."/>
            <person name="Delsuc F."/>
            <person name="Lehrach H."/>
            <person name="Reinhardt R."/>
            <person name="Weissenbach J."/>
            <person name="Roy S.W."/>
            <person name="Artiguenave F."/>
            <person name="Postlethwait J.H."/>
            <person name="Manak J.R."/>
            <person name="Thompson E.M."/>
            <person name="Jaillon O."/>
            <person name="Du Pasquier L."/>
            <person name="Boudinot P."/>
            <person name="Liberles D.A."/>
            <person name="Volff J.N."/>
            <person name="Philippe H."/>
            <person name="Lenhard B."/>
            <person name="Roest Crollius H."/>
            <person name="Wincker P."/>
            <person name="Chourrout D."/>
        </authorList>
    </citation>
    <scope>NUCLEOTIDE SEQUENCE [LARGE SCALE GENOMIC DNA]</scope>
</reference>
<evidence type="ECO:0000256" key="1">
    <source>
        <dbReference type="SAM" id="Phobius"/>
    </source>
</evidence>
<gene>
    <name evidence="2" type="ORF">GSOID_T00002155001</name>
</gene>
<feature type="transmembrane region" description="Helical" evidence="1">
    <location>
        <begin position="110"/>
        <end position="134"/>
    </location>
</feature>
<feature type="transmembrane region" description="Helical" evidence="1">
    <location>
        <begin position="301"/>
        <end position="320"/>
    </location>
</feature>
<feature type="transmembrane region" description="Helical" evidence="1">
    <location>
        <begin position="146"/>
        <end position="165"/>
    </location>
</feature>
<dbReference type="OrthoDB" id="195226at2759"/>
<organism evidence="2">
    <name type="scientific">Oikopleura dioica</name>
    <name type="common">Tunicate</name>
    <dbReference type="NCBI Taxonomy" id="34765"/>
    <lineage>
        <taxon>Eukaryota</taxon>
        <taxon>Metazoa</taxon>
        <taxon>Chordata</taxon>
        <taxon>Tunicata</taxon>
        <taxon>Appendicularia</taxon>
        <taxon>Copelata</taxon>
        <taxon>Oikopleuridae</taxon>
        <taxon>Oikopleura</taxon>
    </lineage>
</organism>
<name>E4X4T3_OIKDI</name>
<keyword evidence="3" id="KW-1185">Reference proteome</keyword>
<keyword evidence="1" id="KW-0472">Membrane</keyword>
<feature type="transmembrane region" description="Helical" evidence="1">
    <location>
        <begin position="35"/>
        <end position="62"/>
    </location>
</feature>
<keyword evidence="1" id="KW-1133">Transmembrane helix</keyword>
<dbReference type="AlphaFoldDB" id="E4X4T3"/>
<accession>E4X4T3</accession>
<protein>
    <submittedName>
        <fullName evidence="2">Uncharacterized protein</fullName>
    </submittedName>
</protein>
<dbReference type="Proteomes" id="UP000001307">
    <property type="component" value="Unassembled WGS sequence"/>
</dbReference>
<feature type="transmembrane region" description="Helical" evidence="1">
    <location>
        <begin position="267"/>
        <end position="289"/>
    </location>
</feature>
<feature type="transmembrane region" description="Helical" evidence="1">
    <location>
        <begin position="195"/>
        <end position="216"/>
    </location>
</feature>
<keyword evidence="1" id="KW-0812">Transmembrane</keyword>
<proteinExistence type="predicted"/>
<dbReference type="EMBL" id="FN653025">
    <property type="protein sequence ID" value="CBY18301.1"/>
    <property type="molecule type" value="Genomic_DNA"/>
</dbReference>
<feature type="transmembrane region" description="Helical" evidence="1">
    <location>
        <begin position="373"/>
        <end position="392"/>
    </location>
</feature>
<sequence>MSSSDSDDQELLLKNEDNSSSREKWSQSKIGKRQFVTCSALLIVTYIQVYALLASLSLTWAYPKDYSIATGWVFIFNLDFWELAKVYSAEYKAWSNRPTPSENVMGDHFAVSYSLFALFHWSTYIICMVLFYCFKSSATKKQSVLPRLKVFLLIFWYAMTIPVGVNYSKVYWCLPNSGSIMDVDNNLSCLSGASILYFIISTTSLVFHFIILPAIYARKINLGIVTPYIRAHENALLRRELEFEFGINKKLLLDNLYYHSQFRRKRAYFLVTDAVFKGSLVVAYCGFFKLSNEPNESLGSLGKLISSAVIFSIFFVKFFYDVYYQPFRTLLLNMLNFACLIFLFCNAVFGLMLNIPDLESPFQDPQYLKPLLIFVNLSWFLFIFGWIGYAFYKSRHRRIWPSLYSKDRKSYLVGNNERFVEALREACDVVEQSRAVVPLFAPAHRLKFQILKMNALTREAEYTCEILHPTLQECLQTLIETYGTVQNSSMFTSVASNMNQNHTAEELFALIPEFAEALSKRDLDLALSRKHCRRSLLKVSALAAFKAAGQRANFLRSVLNQAKETSEA</sequence>